<gene>
    <name evidence="2" type="ORF">S12H4_26562</name>
</gene>
<evidence type="ECO:0000313" key="2">
    <source>
        <dbReference type="EMBL" id="GAI83478.1"/>
    </source>
</evidence>
<organism evidence="2">
    <name type="scientific">marine sediment metagenome</name>
    <dbReference type="NCBI Taxonomy" id="412755"/>
    <lineage>
        <taxon>unclassified sequences</taxon>
        <taxon>metagenomes</taxon>
        <taxon>ecological metagenomes</taxon>
    </lineage>
</organism>
<feature type="transmembrane region" description="Helical" evidence="1">
    <location>
        <begin position="27"/>
        <end position="49"/>
    </location>
</feature>
<evidence type="ECO:0000256" key="1">
    <source>
        <dbReference type="SAM" id="Phobius"/>
    </source>
</evidence>
<name>X1RS72_9ZZZZ</name>
<dbReference type="AlphaFoldDB" id="X1RS72"/>
<proteinExistence type="predicted"/>
<dbReference type="EMBL" id="BARW01015086">
    <property type="protein sequence ID" value="GAI83478.1"/>
    <property type="molecule type" value="Genomic_DNA"/>
</dbReference>
<keyword evidence="1" id="KW-1133">Transmembrane helix</keyword>
<accession>X1RS72</accession>
<reference evidence="2" key="1">
    <citation type="journal article" date="2014" name="Front. Microbiol.">
        <title>High frequency of phylogenetically diverse reductive dehalogenase-homologous genes in deep subseafloor sedimentary metagenomes.</title>
        <authorList>
            <person name="Kawai M."/>
            <person name="Futagami T."/>
            <person name="Toyoda A."/>
            <person name="Takaki Y."/>
            <person name="Nishi S."/>
            <person name="Hori S."/>
            <person name="Arai W."/>
            <person name="Tsubouchi T."/>
            <person name="Morono Y."/>
            <person name="Uchiyama I."/>
            <person name="Ito T."/>
            <person name="Fujiyama A."/>
            <person name="Inagaki F."/>
            <person name="Takami H."/>
        </authorList>
    </citation>
    <scope>NUCLEOTIDE SEQUENCE</scope>
    <source>
        <strain evidence="2">Expedition CK06-06</strain>
    </source>
</reference>
<sequence length="59" mass="6254">MAGAVLWIVASSAGALGEVATGEADPRALGLMIIGFVVMIGGPIVYWIVMPIRSRRKRK</sequence>
<comment type="caution">
    <text evidence="2">The sequence shown here is derived from an EMBL/GenBank/DDBJ whole genome shotgun (WGS) entry which is preliminary data.</text>
</comment>
<keyword evidence="1" id="KW-0812">Transmembrane</keyword>
<keyword evidence="1" id="KW-0472">Membrane</keyword>
<protein>
    <submittedName>
        <fullName evidence="2">Uncharacterized protein</fullName>
    </submittedName>
</protein>